<keyword evidence="2" id="KW-1185">Reference proteome</keyword>
<proteinExistence type="predicted"/>
<dbReference type="Proteomes" id="UP001189429">
    <property type="component" value="Unassembled WGS sequence"/>
</dbReference>
<name>A0ABN9XL39_9DINO</name>
<reference evidence="1" key="1">
    <citation type="submission" date="2023-10" db="EMBL/GenBank/DDBJ databases">
        <authorList>
            <person name="Chen Y."/>
            <person name="Shah S."/>
            <person name="Dougan E. K."/>
            <person name="Thang M."/>
            <person name="Chan C."/>
        </authorList>
    </citation>
    <scope>NUCLEOTIDE SEQUENCE [LARGE SCALE GENOMIC DNA]</scope>
</reference>
<sequence>MRTRFHDTKDFRVTEETKAISLARAIAAALASQSNPAVRVHAFDDDAVATYALVKALAMVPLVQGYRRLRCVPNVVRPQEDARRRLFVYVQNGDPVQPPAYTGATFTAYPPGAAPGSDSLRRFCAAVCDRLRRGDVVAMACRGPDAVSHALRALCELQDHAAEFGVPWPRARASSPLRRSCTFCT</sequence>
<protein>
    <submittedName>
        <fullName evidence="1">Uncharacterized protein</fullName>
    </submittedName>
</protein>
<comment type="caution">
    <text evidence="1">The sequence shown here is derived from an EMBL/GenBank/DDBJ whole genome shotgun (WGS) entry which is preliminary data.</text>
</comment>
<accession>A0ABN9XL39</accession>
<dbReference type="EMBL" id="CAUYUJ010020803">
    <property type="protein sequence ID" value="CAK0900564.1"/>
    <property type="molecule type" value="Genomic_DNA"/>
</dbReference>
<evidence type="ECO:0000313" key="1">
    <source>
        <dbReference type="EMBL" id="CAK0900564.1"/>
    </source>
</evidence>
<gene>
    <name evidence="1" type="ORF">PCOR1329_LOCUS77808</name>
</gene>
<evidence type="ECO:0000313" key="2">
    <source>
        <dbReference type="Proteomes" id="UP001189429"/>
    </source>
</evidence>
<organism evidence="1 2">
    <name type="scientific">Prorocentrum cordatum</name>
    <dbReference type="NCBI Taxonomy" id="2364126"/>
    <lineage>
        <taxon>Eukaryota</taxon>
        <taxon>Sar</taxon>
        <taxon>Alveolata</taxon>
        <taxon>Dinophyceae</taxon>
        <taxon>Prorocentrales</taxon>
        <taxon>Prorocentraceae</taxon>
        <taxon>Prorocentrum</taxon>
    </lineage>
</organism>